<keyword evidence="2 4" id="KW-0602">Photosynthesis</keyword>
<evidence type="ECO:0000256" key="4">
    <source>
        <dbReference type="RuleBase" id="RU368107"/>
    </source>
</evidence>
<name>A0A0K0TN05_9DINO</name>
<evidence type="ECO:0000256" key="2">
    <source>
        <dbReference type="ARBA" id="ARBA00022531"/>
    </source>
</evidence>
<comment type="function">
    <text evidence="4">Participates in efficiency of electron transfer from plastocyanin to P700 (or cytochrome c553 in algae and cyanobacteria). This plastocyanin-docking protein contributes to the specific association of plastocyanin to PSI.</text>
</comment>
<dbReference type="InterPro" id="IPR003666">
    <property type="entry name" value="PSI_PsaF"/>
</dbReference>
<evidence type="ECO:0000256" key="1">
    <source>
        <dbReference type="ARBA" id="ARBA00008386"/>
    </source>
</evidence>
<dbReference type="EMBL" id="KR134305">
    <property type="protein sequence ID" value="AKR52921.1"/>
    <property type="molecule type" value="mRNA"/>
</dbReference>
<dbReference type="Gene3D" id="1.10.8.110">
    <property type="entry name" value="Photosystem I PsaF, reaction centre subunit III"/>
    <property type="match status" value="1"/>
</dbReference>
<dbReference type="PROSITE" id="PS51257">
    <property type="entry name" value="PROKAR_LIPOPROTEIN"/>
    <property type="match status" value="1"/>
</dbReference>
<dbReference type="InterPro" id="IPR036577">
    <property type="entry name" value="PSI_PsaF_sf"/>
</dbReference>
<dbReference type="GO" id="GO:0009538">
    <property type="term" value="C:photosystem I reaction center"/>
    <property type="evidence" value="ECO:0007669"/>
    <property type="project" value="UniProtKB-UniRule"/>
</dbReference>
<accession>A0A0K0TN05</accession>
<evidence type="ECO:0000313" key="5">
    <source>
        <dbReference type="EMBL" id="AKR52921.1"/>
    </source>
</evidence>
<sequence length="283" mass="31076">MTRRKNSLLCCCALAAAAAAGSCVFVSFGSKLSLPRNAQTSGGEKNFDFLRVASYSGKSPEINEEANTDFIGQAARWLGAGLLAGVLAAGASVPAAEAFFPHDERWAPYPNVDIPKLTLSTHKKTMTLCKDNKKFKKLFKDRIFKIKSRMKKYPASTVAFKNKQRELNRATRRQEDYGERLCGIRDGLPRVLIDPAIRRGGALAPSLMFLYIAGWIGWAGREYLLRTASVEKEIIIDVPLALTCMASGFAWPVNTWQDIVNGDFVARDEDIRGKAAGNGYATS</sequence>
<organism evidence="5">
    <name type="scientific">Polykrikos lebourae</name>
    <dbReference type="NCBI Taxonomy" id="370573"/>
    <lineage>
        <taxon>Eukaryota</taxon>
        <taxon>Sar</taxon>
        <taxon>Alveolata</taxon>
        <taxon>Dinophyceae</taxon>
        <taxon>Gymnodiniales</taxon>
        <taxon>Gymnodiniaceae</taxon>
        <taxon>Polykrikos</taxon>
    </lineage>
</organism>
<dbReference type="GO" id="GO:0015979">
    <property type="term" value="P:photosynthesis"/>
    <property type="evidence" value="ECO:0007669"/>
    <property type="project" value="UniProtKB-UniRule"/>
</dbReference>
<dbReference type="AlphaFoldDB" id="A0A0K0TN05"/>
<dbReference type="PANTHER" id="PTHR34939:SF1">
    <property type="entry name" value="PHOTOSYSTEM I REACTION CENTER SUBUNIT III, CHLOROPLASTIC"/>
    <property type="match status" value="1"/>
</dbReference>
<protein>
    <recommendedName>
        <fullName evidence="4">Photosystem I reaction center subunit III</fullName>
    </recommendedName>
    <alternativeName>
        <fullName evidence="4">PSI-F</fullName>
    </alternativeName>
</protein>
<proteinExistence type="evidence at transcript level"/>
<evidence type="ECO:0000256" key="3">
    <source>
        <dbReference type="ARBA" id="ARBA00022836"/>
    </source>
</evidence>
<dbReference type="Pfam" id="PF02507">
    <property type="entry name" value="PSI_PsaF"/>
    <property type="match status" value="1"/>
</dbReference>
<dbReference type="PANTHER" id="PTHR34939">
    <property type="entry name" value="PHOTOSYSTEM I REACTION CENTER SUBUNIT III, CHLOROPLASTIC"/>
    <property type="match status" value="1"/>
</dbReference>
<reference evidence="5" key="1">
    <citation type="journal article" date="2015" name="BMC Genomics">
        <title>Single-cell transcriptomics using spliced leader PCR: Evidence for multiple losses of photosynthesis in polykrikoid dinoflagellates.</title>
        <authorList>
            <person name="Gavelis G.S."/>
            <person name="White R.A."/>
            <person name="Suttle C.A."/>
            <person name="Keeling P.J."/>
            <person name="Leander B.S."/>
        </authorList>
    </citation>
    <scope>NUCLEOTIDE SEQUENCE</scope>
</reference>
<comment type="similarity">
    <text evidence="1 4">Belongs to the PsaF family.</text>
</comment>
<keyword evidence="3 4" id="KW-0603">Photosystem I</keyword>
<dbReference type="SUPFAM" id="SSF81536">
    <property type="entry name" value="Subunit III of photosystem I reaction centre, PsaF"/>
    <property type="match status" value="1"/>
</dbReference>